<dbReference type="EMBL" id="FWZT01000002">
    <property type="protein sequence ID" value="SME98221.1"/>
    <property type="molecule type" value="Genomic_DNA"/>
</dbReference>
<dbReference type="OrthoDB" id="6864769at2"/>
<dbReference type="RefSeq" id="WP_132314926.1">
    <property type="nucleotide sequence ID" value="NZ_FWZT01000002.1"/>
</dbReference>
<dbReference type="Proteomes" id="UP000192907">
    <property type="component" value="Unassembled WGS sequence"/>
</dbReference>
<dbReference type="PROSITE" id="PS51257">
    <property type="entry name" value="PROKAR_LIPOPROTEIN"/>
    <property type="match status" value="1"/>
</dbReference>
<evidence type="ECO:0000313" key="2">
    <source>
        <dbReference type="Proteomes" id="UP000192907"/>
    </source>
</evidence>
<accession>A0A1Y6BDP8</accession>
<evidence type="ECO:0000313" key="1">
    <source>
        <dbReference type="EMBL" id="SME98221.1"/>
    </source>
</evidence>
<gene>
    <name evidence="1" type="ORF">SAMN06296036_102431</name>
</gene>
<keyword evidence="2" id="KW-1185">Reference proteome</keyword>
<reference evidence="2" key="1">
    <citation type="submission" date="2017-04" db="EMBL/GenBank/DDBJ databases">
        <authorList>
            <person name="Varghese N."/>
            <person name="Submissions S."/>
        </authorList>
    </citation>
    <scope>NUCLEOTIDE SEQUENCE [LARGE SCALE GENOMIC DNA]</scope>
    <source>
        <strain evidence="2">RKEM611</strain>
    </source>
</reference>
<proteinExistence type="predicted"/>
<sequence length="236" mass="26299">MHFKSLPLILASIIFTGCVTTQIPLDSSFTKVKSSTVGVGSKKHPEATFYQKGAQGILDMAISQGLNSSLIATLNAMRLDDEYTDGYEGKFSKALSGQERNVVTIESKTIMSLPEFKSQDRRTKGEDEIHYADLDYRQLKKDGIDFILVIEPIRYGLERAYYGFIPLGAPQGHAQVQFDLVDTGTNRIVWRDTAEVRSPITGEWDNPPAFAESKEAIRLSYQTALGNLLKTIEKNL</sequence>
<name>A0A1Y6BDP8_9BACT</name>
<protein>
    <submittedName>
        <fullName evidence="1">Uncharacterized protein</fullName>
    </submittedName>
</protein>
<dbReference type="AlphaFoldDB" id="A0A1Y6BDP8"/>
<organism evidence="1 2">
    <name type="scientific">Pseudobacteriovorax antillogorgiicola</name>
    <dbReference type="NCBI Taxonomy" id="1513793"/>
    <lineage>
        <taxon>Bacteria</taxon>
        <taxon>Pseudomonadati</taxon>
        <taxon>Bdellovibrionota</taxon>
        <taxon>Oligoflexia</taxon>
        <taxon>Oligoflexales</taxon>
        <taxon>Pseudobacteriovoracaceae</taxon>
        <taxon>Pseudobacteriovorax</taxon>
    </lineage>
</organism>